<evidence type="ECO:0000256" key="2">
    <source>
        <dbReference type="SAM" id="Coils"/>
    </source>
</evidence>
<name>A0ABY8V4R7_9BACI</name>
<gene>
    <name evidence="4" type="ORF">QNI29_04025</name>
</gene>
<evidence type="ECO:0000313" key="5">
    <source>
        <dbReference type="Proteomes" id="UP001236652"/>
    </source>
</evidence>
<dbReference type="Proteomes" id="UP001236652">
    <property type="component" value="Chromosome"/>
</dbReference>
<protein>
    <submittedName>
        <fullName evidence="4">MerR family transcriptional regulator</fullName>
    </submittedName>
</protein>
<dbReference type="RefSeq" id="WP_231418598.1">
    <property type="nucleotide sequence ID" value="NZ_CP126446.1"/>
</dbReference>
<dbReference type="SMART" id="SM00422">
    <property type="entry name" value="HTH_MERR"/>
    <property type="match status" value="1"/>
</dbReference>
<reference evidence="4 5" key="1">
    <citation type="submission" date="2023-05" db="EMBL/GenBank/DDBJ databases">
        <title>Comparative genomics reveals the evidence of polycyclic aromatic hydrocarbons degradation in moderately halophilic genus Pontibacillus.</title>
        <authorList>
            <person name="Yang H."/>
            <person name="Qian Z."/>
        </authorList>
    </citation>
    <scope>NUCLEOTIDE SEQUENCE [LARGE SCALE GENOMIC DNA]</scope>
    <source>
        <strain evidence="5">HN14</strain>
    </source>
</reference>
<evidence type="ECO:0000259" key="3">
    <source>
        <dbReference type="PROSITE" id="PS50937"/>
    </source>
</evidence>
<evidence type="ECO:0000256" key="1">
    <source>
        <dbReference type="ARBA" id="ARBA00023125"/>
    </source>
</evidence>
<dbReference type="InterPro" id="IPR047057">
    <property type="entry name" value="MerR_fam"/>
</dbReference>
<proteinExistence type="predicted"/>
<dbReference type="SUPFAM" id="SSF46955">
    <property type="entry name" value="Putative DNA-binding domain"/>
    <property type="match status" value="1"/>
</dbReference>
<keyword evidence="1" id="KW-0238">DNA-binding</keyword>
<dbReference type="PROSITE" id="PS00552">
    <property type="entry name" value="HTH_MERR_1"/>
    <property type="match status" value="1"/>
</dbReference>
<dbReference type="EMBL" id="CP126446">
    <property type="protein sequence ID" value="WIF98831.1"/>
    <property type="molecule type" value="Genomic_DNA"/>
</dbReference>
<organism evidence="4 5">
    <name type="scientific">Pontibacillus chungwhensis</name>
    <dbReference type="NCBI Taxonomy" id="265426"/>
    <lineage>
        <taxon>Bacteria</taxon>
        <taxon>Bacillati</taxon>
        <taxon>Bacillota</taxon>
        <taxon>Bacilli</taxon>
        <taxon>Bacillales</taxon>
        <taxon>Bacillaceae</taxon>
        <taxon>Pontibacillus</taxon>
    </lineage>
</organism>
<keyword evidence="2" id="KW-0175">Coiled coil</keyword>
<dbReference type="InterPro" id="IPR009061">
    <property type="entry name" value="DNA-bd_dom_put_sf"/>
</dbReference>
<dbReference type="InterPro" id="IPR000551">
    <property type="entry name" value="MerR-type_HTH_dom"/>
</dbReference>
<dbReference type="PANTHER" id="PTHR30204">
    <property type="entry name" value="REDOX-CYCLING DRUG-SENSING TRANSCRIPTIONAL ACTIVATOR SOXR"/>
    <property type="match status" value="1"/>
</dbReference>
<dbReference type="PANTHER" id="PTHR30204:SF96">
    <property type="entry name" value="CHROMOSOME-ANCHORING PROTEIN RACA"/>
    <property type="match status" value="1"/>
</dbReference>
<dbReference type="Gene3D" id="1.10.1660.10">
    <property type="match status" value="1"/>
</dbReference>
<sequence>MEYFSTGEVSKKLNVSLRTLRYYDQIDLVPPTRKEDNGKRYYTKEDIVELEKVLLLRTASISLSDIQNILQHMTIKKTLAIHHKQLQSEIEHLQQSLQFTNELWNTLELEGEVQWNHLLPLFSKEHQAMQEEQKKEWMDQLFTEEEQDSLNDQLPKMNSDSPDTTKWINLIKRIEICLDEQKSPQSKSGQLIAQDTLLLSEETFNGDEQLAHKFFEARKSQTISSSLNLYPVHPDVLSFLEAAITYYETNSQ</sequence>
<feature type="domain" description="HTH merR-type" evidence="3">
    <location>
        <begin position="3"/>
        <end position="72"/>
    </location>
</feature>
<accession>A0ABY8V4R7</accession>
<feature type="coiled-coil region" evidence="2">
    <location>
        <begin position="76"/>
        <end position="103"/>
    </location>
</feature>
<evidence type="ECO:0000313" key="4">
    <source>
        <dbReference type="EMBL" id="WIF98831.1"/>
    </source>
</evidence>
<keyword evidence="5" id="KW-1185">Reference proteome</keyword>
<dbReference type="Pfam" id="PF13411">
    <property type="entry name" value="MerR_1"/>
    <property type="match status" value="1"/>
</dbReference>
<dbReference type="PROSITE" id="PS50937">
    <property type="entry name" value="HTH_MERR_2"/>
    <property type="match status" value="1"/>
</dbReference>
<dbReference type="CDD" id="cd01106">
    <property type="entry name" value="HTH_TipAL-Mta"/>
    <property type="match status" value="1"/>
</dbReference>